<evidence type="ECO:0000259" key="10">
    <source>
        <dbReference type="SMART" id="SM01274"/>
    </source>
</evidence>
<dbReference type="InterPro" id="IPR046346">
    <property type="entry name" value="Aminoacid_DH-like_N_sf"/>
</dbReference>
<dbReference type="PANTHER" id="PTHR23406:SF90">
    <property type="entry name" value="MALIC ENZYME-RELATED"/>
    <property type="match status" value="1"/>
</dbReference>
<evidence type="ECO:0000256" key="6">
    <source>
        <dbReference type="PIRSR" id="PIRSR000106-2"/>
    </source>
</evidence>
<evidence type="ECO:0000313" key="12">
    <source>
        <dbReference type="WBParaSite" id="Gr19_v10_g1313.t2"/>
    </source>
</evidence>
<dbReference type="InterPro" id="IPR001891">
    <property type="entry name" value="Malic_OxRdtase"/>
</dbReference>
<evidence type="ECO:0000313" key="11">
    <source>
        <dbReference type="Proteomes" id="UP000887572"/>
    </source>
</evidence>
<dbReference type="NCBIfam" id="NF010052">
    <property type="entry name" value="PRK13529.1"/>
    <property type="match status" value="1"/>
</dbReference>
<dbReference type="InterPro" id="IPR037062">
    <property type="entry name" value="Malic_N_dom_sf"/>
</dbReference>
<evidence type="ECO:0000256" key="3">
    <source>
        <dbReference type="ARBA" id="ARBA00022723"/>
    </source>
</evidence>
<reference evidence="12" key="1">
    <citation type="submission" date="2022-11" db="UniProtKB">
        <authorList>
            <consortium name="WormBaseParasite"/>
        </authorList>
    </citation>
    <scope>IDENTIFICATION</scope>
</reference>
<dbReference type="SMART" id="SM00919">
    <property type="entry name" value="Malic_M"/>
    <property type="match status" value="1"/>
</dbReference>
<feature type="active site" description="Proton acceptor" evidence="5">
    <location>
        <position position="184"/>
    </location>
</feature>
<dbReference type="AlphaFoldDB" id="A0A914H1U7"/>
<keyword evidence="4 8" id="KW-0560">Oxidoreductase</keyword>
<dbReference type="InterPro" id="IPR012301">
    <property type="entry name" value="Malic_N_dom"/>
</dbReference>
<dbReference type="GO" id="GO:0006108">
    <property type="term" value="P:malate metabolic process"/>
    <property type="evidence" value="ECO:0007669"/>
    <property type="project" value="TreeGrafter"/>
</dbReference>
<dbReference type="Gene3D" id="3.40.50.10380">
    <property type="entry name" value="Malic enzyme, N-terminal domain"/>
    <property type="match status" value="1"/>
</dbReference>
<dbReference type="PIRSF" id="PIRSF000106">
    <property type="entry name" value="ME"/>
    <property type="match status" value="1"/>
</dbReference>
<protein>
    <recommendedName>
        <fullName evidence="8">Malic enzyme</fullName>
    </recommendedName>
</protein>
<dbReference type="InterPro" id="IPR012302">
    <property type="entry name" value="Malic_NAD-bd"/>
</dbReference>
<keyword evidence="11" id="KW-1185">Reference proteome</keyword>
<dbReference type="InterPro" id="IPR036291">
    <property type="entry name" value="NAD(P)-bd_dom_sf"/>
</dbReference>
<dbReference type="GO" id="GO:0046872">
    <property type="term" value="F:metal ion binding"/>
    <property type="evidence" value="ECO:0007669"/>
    <property type="project" value="UniProtKB-KW"/>
</dbReference>
<evidence type="ECO:0000256" key="7">
    <source>
        <dbReference type="PIRSR" id="PIRSR000106-3"/>
    </source>
</evidence>
<sequence>MSLFELCRPDAFPPLGSGGRFILLNNNRINKARHGTGMALSVKERQFFGMEGLMPQGIMSQEQQARRAIEQLRAQPDDMARFIHLDALRERNEKLFFKVLQENLDELLPVVYTPNVGSACINFEFKYPKALFIDIVSHKSVKAINRVLGNWKDQDVRAIVVTDGERILGLGDLGVGGIEIAVSKLTLYVALGRVQPQWCLPVLLDVGTDNANLLNDCNYMGLRQPRLRGERYDQFVDNFMEACRRKFGPHILIQFEDFGKSNAARLLRRYQNNYCTFNDDIQGTGSVTIAGLLAAAKITKQKISESKFLFHGAGMAAIGISELLVSQMQFEGLSRQNACERIFLFKSDGLVTKSRQNLMDEQKAFAKEMAEMKELADVVKAVQPSAIIGVSTASGAFTDAIIKEMAAFNDRPVIFALSNPTSKSECTAEAAYFGTNGRALFASGSPFPPVKISDERTLMPGHCNNSYIFPGVALGVILFKIAPKLAESVTDAEISSGALYPSLSKIPEVSIQIAVAIAEECFKDGTAQLCPEPSEKELFVRSQLYNTDYEDILPKMHSTTPKAQRKFDEFEFDPKVEIEV</sequence>
<dbReference type="SMART" id="SM01274">
    <property type="entry name" value="malic"/>
    <property type="match status" value="1"/>
</dbReference>
<evidence type="ECO:0000259" key="9">
    <source>
        <dbReference type="SMART" id="SM00919"/>
    </source>
</evidence>
<dbReference type="SUPFAM" id="SSF51735">
    <property type="entry name" value="NAD(P)-binding Rossmann-fold domains"/>
    <property type="match status" value="1"/>
</dbReference>
<organism evidence="11 12">
    <name type="scientific">Globodera rostochiensis</name>
    <name type="common">Golden nematode worm</name>
    <name type="synonym">Heterodera rostochiensis</name>
    <dbReference type="NCBI Taxonomy" id="31243"/>
    <lineage>
        <taxon>Eukaryota</taxon>
        <taxon>Metazoa</taxon>
        <taxon>Ecdysozoa</taxon>
        <taxon>Nematoda</taxon>
        <taxon>Chromadorea</taxon>
        <taxon>Rhabditida</taxon>
        <taxon>Tylenchina</taxon>
        <taxon>Tylenchomorpha</taxon>
        <taxon>Tylenchoidea</taxon>
        <taxon>Heteroderidae</taxon>
        <taxon>Heteroderinae</taxon>
        <taxon>Globodera</taxon>
    </lineage>
</organism>
<keyword evidence="3 7" id="KW-0479">Metal-binding</keyword>
<dbReference type="Pfam" id="PF00390">
    <property type="entry name" value="malic"/>
    <property type="match status" value="1"/>
</dbReference>
<dbReference type="SUPFAM" id="SSF53223">
    <property type="entry name" value="Aminoacid dehydrogenase-like, N-terminal domain"/>
    <property type="match status" value="1"/>
</dbReference>
<evidence type="ECO:0000256" key="5">
    <source>
        <dbReference type="PIRSR" id="PIRSR000106-1"/>
    </source>
</evidence>
<dbReference type="InterPro" id="IPR015884">
    <property type="entry name" value="Malic_enzyme_CS"/>
</dbReference>
<evidence type="ECO:0000256" key="8">
    <source>
        <dbReference type="RuleBase" id="RU003426"/>
    </source>
</evidence>
<dbReference type="GO" id="GO:0051287">
    <property type="term" value="F:NAD binding"/>
    <property type="evidence" value="ECO:0007669"/>
    <property type="project" value="InterPro"/>
</dbReference>
<feature type="binding site" evidence="7">
    <location>
        <position position="257"/>
    </location>
    <ligand>
        <name>a divalent metal cation</name>
        <dbReference type="ChEBI" id="CHEBI:60240"/>
    </ligand>
</feature>
<comment type="similarity">
    <text evidence="2 8">Belongs to the malic enzymes family.</text>
</comment>
<dbReference type="Gene3D" id="3.40.50.720">
    <property type="entry name" value="NAD(P)-binding Rossmann-like Domain"/>
    <property type="match status" value="1"/>
</dbReference>
<feature type="domain" description="Malic enzyme N-terminal" evidence="10">
    <location>
        <begin position="89"/>
        <end position="271"/>
    </location>
</feature>
<dbReference type="CDD" id="cd05312">
    <property type="entry name" value="NAD_bind_1_malic_enz"/>
    <property type="match status" value="1"/>
</dbReference>
<proteinExistence type="inferred from homology"/>
<dbReference type="WBParaSite" id="Gr19_v10_g1313.t2">
    <property type="protein sequence ID" value="Gr19_v10_g1313.t2"/>
    <property type="gene ID" value="Gr19_v10_g1313"/>
</dbReference>
<feature type="binding site" evidence="6">
    <location>
        <position position="419"/>
    </location>
    <ligand>
        <name>(S)-malate</name>
        <dbReference type="ChEBI" id="CHEBI:15589"/>
    </ligand>
</feature>
<feature type="binding site" evidence="6">
    <location>
        <position position="464"/>
    </location>
    <ligand>
        <name>(S)-malate</name>
        <dbReference type="ChEBI" id="CHEBI:15589"/>
    </ligand>
</feature>
<dbReference type="PANTHER" id="PTHR23406">
    <property type="entry name" value="MALIC ENZYME-RELATED"/>
    <property type="match status" value="1"/>
</dbReference>
<dbReference type="PROSITE" id="PS00331">
    <property type="entry name" value="MALIC_ENZYMES"/>
    <property type="match status" value="1"/>
</dbReference>
<dbReference type="PRINTS" id="PR00072">
    <property type="entry name" value="MALOXRDTASE"/>
</dbReference>
<feature type="binding site" evidence="6">
    <location>
        <position position="166"/>
    </location>
    <ligand>
        <name>(S)-malate</name>
        <dbReference type="ChEBI" id="CHEBI:15589"/>
    </ligand>
</feature>
<dbReference type="GO" id="GO:0004473">
    <property type="term" value="F:malate dehydrogenase (decarboxylating) (NADP+) activity"/>
    <property type="evidence" value="ECO:0007669"/>
    <property type="project" value="TreeGrafter"/>
</dbReference>
<dbReference type="Proteomes" id="UP000887572">
    <property type="component" value="Unplaced"/>
</dbReference>
<accession>A0A914H1U7</accession>
<dbReference type="FunFam" id="3.40.50.720:FF:000060">
    <property type="entry name" value="Malic enzyme"/>
    <property type="match status" value="1"/>
</dbReference>
<evidence type="ECO:0000256" key="4">
    <source>
        <dbReference type="ARBA" id="ARBA00023002"/>
    </source>
</evidence>
<feature type="binding site" evidence="7">
    <location>
        <position position="280"/>
    </location>
    <ligand>
        <name>a divalent metal cation</name>
        <dbReference type="ChEBI" id="CHEBI:60240"/>
    </ligand>
</feature>
<evidence type="ECO:0000256" key="2">
    <source>
        <dbReference type="ARBA" id="ARBA00008785"/>
    </source>
</evidence>
<feature type="active site" description="Proton donor" evidence="5">
    <location>
        <position position="112"/>
    </location>
</feature>
<feature type="binding site" evidence="7">
    <location>
        <position position="256"/>
    </location>
    <ligand>
        <name>a divalent metal cation</name>
        <dbReference type="ChEBI" id="CHEBI:60240"/>
    </ligand>
</feature>
<feature type="domain" description="Malic enzyme NAD-binding" evidence="9">
    <location>
        <begin position="281"/>
        <end position="522"/>
    </location>
</feature>
<evidence type="ECO:0000256" key="1">
    <source>
        <dbReference type="ARBA" id="ARBA00001936"/>
    </source>
</evidence>
<comment type="cofactor">
    <cofactor evidence="1">
        <name>Mn(2+)</name>
        <dbReference type="ChEBI" id="CHEBI:29035"/>
    </cofactor>
</comment>
<name>A0A914H1U7_GLORO</name>
<dbReference type="GO" id="GO:0005739">
    <property type="term" value="C:mitochondrion"/>
    <property type="evidence" value="ECO:0007669"/>
    <property type="project" value="TreeGrafter"/>
</dbReference>
<dbReference type="Pfam" id="PF03949">
    <property type="entry name" value="Malic_M"/>
    <property type="match status" value="1"/>
</dbReference>
<comment type="cofactor">
    <cofactor evidence="7">
        <name>Mg(2+)</name>
        <dbReference type="ChEBI" id="CHEBI:18420"/>
    </cofactor>
    <cofactor evidence="7">
        <name>Mn(2+)</name>
        <dbReference type="ChEBI" id="CHEBI:29035"/>
    </cofactor>
    <text evidence="7">Divalent metal cations. Prefers magnesium or manganese.</text>
</comment>